<evidence type="ECO:0000256" key="3">
    <source>
        <dbReference type="ARBA" id="ARBA00022980"/>
    </source>
</evidence>
<dbReference type="PANTHER" id="PTHR13477:SF0">
    <property type="entry name" value="LARGE RIBOSOMAL SUBUNIT PROTEIN ML49"/>
    <property type="match status" value="1"/>
</dbReference>
<organism evidence="7 8">
    <name type="scientific">Polarella glacialis</name>
    <name type="common">Dinoflagellate</name>
    <dbReference type="NCBI Taxonomy" id="89957"/>
    <lineage>
        <taxon>Eukaryota</taxon>
        <taxon>Sar</taxon>
        <taxon>Alveolata</taxon>
        <taxon>Dinophyceae</taxon>
        <taxon>Suessiales</taxon>
        <taxon>Suessiaceae</taxon>
        <taxon>Polarella</taxon>
    </lineage>
</organism>
<dbReference type="GO" id="GO:0006412">
    <property type="term" value="P:translation"/>
    <property type="evidence" value="ECO:0007669"/>
    <property type="project" value="InterPro"/>
</dbReference>
<dbReference type="EMBL" id="CAJNNV010003362">
    <property type="protein sequence ID" value="CAE8588881.1"/>
    <property type="molecule type" value="Genomic_DNA"/>
</dbReference>
<evidence type="ECO:0000256" key="1">
    <source>
        <dbReference type="ARBA" id="ARBA00004173"/>
    </source>
</evidence>
<dbReference type="OrthoDB" id="19439at2759"/>
<sequence length="169" mass="18887">AWTAFAVCRGTVSMAAACPRAAAATALRLAFRPIGPAAFARRWLRVGVPRSAQSWVDAEGLEEYPLQPQDGGPWSPEVAQKGKTRLFRSACPFTVHRTASDNLPVYVISRNKRSVDITVVKKTRGDQEELRKELEYLCRCRVTYDKSGFLSLVGNHRRTIKAYLRSIGY</sequence>
<reference evidence="7" key="1">
    <citation type="submission" date="2021-02" db="EMBL/GenBank/DDBJ databases">
        <authorList>
            <person name="Dougan E. K."/>
            <person name="Rhodes N."/>
            <person name="Thang M."/>
            <person name="Chan C."/>
        </authorList>
    </citation>
    <scope>NUCLEOTIDE SEQUENCE</scope>
</reference>
<dbReference type="GO" id="GO:0005762">
    <property type="term" value="C:mitochondrial large ribosomal subunit"/>
    <property type="evidence" value="ECO:0007669"/>
    <property type="project" value="TreeGrafter"/>
</dbReference>
<dbReference type="InterPro" id="IPR007740">
    <property type="entry name" value="Ribosomal_mL49"/>
</dbReference>
<dbReference type="GO" id="GO:0003735">
    <property type="term" value="F:structural constituent of ribosome"/>
    <property type="evidence" value="ECO:0007669"/>
    <property type="project" value="InterPro"/>
</dbReference>
<gene>
    <name evidence="7" type="ORF">PGLA1383_LOCUS7664</name>
</gene>
<dbReference type="PANTHER" id="PTHR13477">
    <property type="entry name" value="MITOCHONDRIAL 39S RIBOSOMAL PROTEIN L49"/>
    <property type="match status" value="1"/>
</dbReference>
<feature type="non-terminal residue" evidence="7">
    <location>
        <position position="169"/>
    </location>
</feature>
<dbReference type="Pfam" id="PF05046">
    <property type="entry name" value="Img2"/>
    <property type="match status" value="1"/>
</dbReference>
<comment type="similarity">
    <text evidence="2">Belongs to the mitochondrion-specific ribosomal protein mL49 family.</text>
</comment>
<keyword evidence="3" id="KW-0689">Ribosomal protein</keyword>
<evidence type="ECO:0000256" key="2">
    <source>
        <dbReference type="ARBA" id="ARBA00005677"/>
    </source>
</evidence>
<comment type="subcellular location">
    <subcellularLocation>
        <location evidence="1">Mitochondrion</location>
    </subcellularLocation>
</comment>
<dbReference type="Proteomes" id="UP000654075">
    <property type="component" value="Unassembled WGS sequence"/>
</dbReference>
<comment type="caution">
    <text evidence="7">The sequence shown here is derived from an EMBL/GenBank/DDBJ whole genome shotgun (WGS) entry which is preliminary data.</text>
</comment>
<keyword evidence="5" id="KW-0687">Ribonucleoprotein</keyword>
<accession>A0A813DP85</accession>
<evidence type="ECO:0000256" key="6">
    <source>
        <dbReference type="ARBA" id="ARBA00035191"/>
    </source>
</evidence>
<proteinExistence type="inferred from homology"/>
<evidence type="ECO:0000256" key="5">
    <source>
        <dbReference type="ARBA" id="ARBA00023274"/>
    </source>
</evidence>
<protein>
    <recommendedName>
        <fullName evidence="6">Large ribosomal subunit protein mL49</fullName>
    </recommendedName>
</protein>
<evidence type="ECO:0000313" key="8">
    <source>
        <dbReference type="Proteomes" id="UP000654075"/>
    </source>
</evidence>
<name>A0A813DP85_POLGL</name>
<evidence type="ECO:0000313" key="7">
    <source>
        <dbReference type="EMBL" id="CAE8588881.1"/>
    </source>
</evidence>
<dbReference type="Gene3D" id="3.30.780.10">
    <property type="entry name" value="SUI1-like domain"/>
    <property type="match status" value="1"/>
</dbReference>
<evidence type="ECO:0000256" key="4">
    <source>
        <dbReference type="ARBA" id="ARBA00023128"/>
    </source>
</evidence>
<keyword evidence="4" id="KW-0496">Mitochondrion</keyword>
<dbReference type="AlphaFoldDB" id="A0A813DP85"/>
<keyword evidence="8" id="KW-1185">Reference proteome</keyword>